<dbReference type="InterPro" id="IPR035892">
    <property type="entry name" value="C2_domain_sf"/>
</dbReference>
<feature type="domain" description="C2" evidence="1">
    <location>
        <begin position="174"/>
        <end position="285"/>
    </location>
</feature>
<dbReference type="GO" id="GO:0098793">
    <property type="term" value="C:presynapse"/>
    <property type="evidence" value="ECO:0007669"/>
    <property type="project" value="GOC"/>
</dbReference>
<protein>
    <submittedName>
        <fullName evidence="2">SYT7</fullName>
    </submittedName>
</protein>
<dbReference type="GO" id="GO:0006906">
    <property type="term" value="P:vesicle fusion"/>
    <property type="evidence" value="ECO:0007669"/>
    <property type="project" value="TreeGrafter"/>
</dbReference>
<dbReference type="PRINTS" id="PR00399">
    <property type="entry name" value="SYNAPTOTAGMN"/>
</dbReference>
<evidence type="ECO:0000259" key="1">
    <source>
        <dbReference type="PROSITE" id="PS50004"/>
    </source>
</evidence>
<dbReference type="PROSITE" id="PS50004">
    <property type="entry name" value="C2"/>
    <property type="match status" value="2"/>
</dbReference>
<feature type="domain" description="C2" evidence="1">
    <location>
        <begin position="56"/>
        <end position="173"/>
    </location>
</feature>
<dbReference type="GO" id="GO:0070382">
    <property type="term" value="C:exocytic vesicle"/>
    <property type="evidence" value="ECO:0007669"/>
    <property type="project" value="TreeGrafter"/>
</dbReference>
<proteinExistence type="predicted"/>
<dbReference type="PRINTS" id="PR00360">
    <property type="entry name" value="C2DOMAIN"/>
</dbReference>
<name>A0A7R8CW95_LEPSM</name>
<reference evidence="2" key="1">
    <citation type="submission" date="2021-02" db="EMBL/GenBank/DDBJ databases">
        <authorList>
            <person name="Bekaert M."/>
        </authorList>
    </citation>
    <scope>NUCLEOTIDE SEQUENCE</scope>
    <source>
        <strain evidence="2">IoA-00</strain>
    </source>
</reference>
<dbReference type="PANTHER" id="PTHR10024">
    <property type="entry name" value="SYNAPTOTAGMIN"/>
    <property type="match status" value="1"/>
</dbReference>
<dbReference type="GO" id="GO:0030276">
    <property type="term" value="F:clathrin binding"/>
    <property type="evidence" value="ECO:0007669"/>
    <property type="project" value="TreeGrafter"/>
</dbReference>
<keyword evidence="3" id="KW-1185">Reference proteome</keyword>
<dbReference type="AlphaFoldDB" id="A0A7R8CW95"/>
<dbReference type="GO" id="GO:0001786">
    <property type="term" value="F:phosphatidylserine binding"/>
    <property type="evidence" value="ECO:0007669"/>
    <property type="project" value="TreeGrafter"/>
</dbReference>
<dbReference type="FunFam" id="2.60.40.150:FF:000140">
    <property type="entry name" value="synaptotagmin-7 isoform X1"/>
    <property type="match status" value="1"/>
</dbReference>
<dbReference type="GO" id="GO:0000149">
    <property type="term" value="F:SNARE binding"/>
    <property type="evidence" value="ECO:0007669"/>
    <property type="project" value="TreeGrafter"/>
</dbReference>
<evidence type="ECO:0000313" key="3">
    <source>
        <dbReference type="Proteomes" id="UP000675881"/>
    </source>
</evidence>
<organism evidence="2 3">
    <name type="scientific">Lepeophtheirus salmonis</name>
    <name type="common">Salmon louse</name>
    <name type="synonym">Caligus salmonis</name>
    <dbReference type="NCBI Taxonomy" id="72036"/>
    <lineage>
        <taxon>Eukaryota</taxon>
        <taxon>Metazoa</taxon>
        <taxon>Ecdysozoa</taxon>
        <taxon>Arthropoda</taxon>
        <taxon>Crustacea</taxon>
        <taxon>Multicrustacea</taxon>
        <taxon>Hexanauplia</taxon>
        <taxon>Copepoda</taxon>
        <taxon>Siphonostomatoida</taxon>
        <taxon>Caligidae</taxon>
        <taxon>Lepeophtheirus</taxon>
    </lineage>
</organism>
<dbReference type="InterPro" id="IPR001565">
    <property type="entry name" value="Synaptotagmin"/>
</dbReference>
<dbReference type="GO" id="GO:0048791">
    <property type="term" value="P:calcium ion-regulated exocytosis of neurotransmitter"/>
    <property type="evidence" value="ECO:0007669"/>
    <property type="project" value="TreeGrafter"/>
</dbReference>
<sequence>MSWIRSFFFRNSGPGGIGATSSPSVNGAESKPKNGPESALAFFQNRSISLVDMYTDQGEPSEKCGEINFSLDYDFFAKDLAAKDANGLSDPYVRVTLLPDKKHRLETKIKRRTLNPRWNETFYFEGFPINKLQSRVLHLHVYDYDRFSRDDSIGEVHLPLCQVDFTAKPAYWKPLYPPIKEKLGELLAKNLKAKDINGKSDPYVKVWLMFGDKRVEKKKTPIYKCNLNPIFNATFEFDVPWEQIRDCALDVQVMDFDTVGRNELIGKLCLGSKNGSGPTETKQWQDMIAKTTPSCCRVAQA</sequence>
<dbReference type="Pfam" id="PF00168">
    <property type="entry name" value="C2"/>
    <property type="match status" value="2"/>
</dbReference>
<dbReference type="Gene3D" id="2.60.40.150">
    <property type="entry name" value="C2 domain"/>
    <property type="match status" value="2"/>
</dbReference>
<dbReference type="GO" id="GO:0030424">
    <property type="term" value="C:axon"/>
    <property type="evidence" value="ECO:0007669"/>
    <property type="project" value="TreeGrafter"/>
</dbReference>
<dbReference type="SUPFAM" id="SSF49562">
    <property type="entry name" value="C2 domain (Calcium/lipid-binding domain, CaLB)"/>
    <property type="match status" value="2"/>
</dbReference>
<dbReference type="EMBL" id="HG994584">
    <property type="protein sequence ID" value="CAF2950252.1"/>
    <property type="molecule type" value="Genomic_DNA"/>
</dbReference>
<dbReference type="Proteomes" id="UP000675881">
    <property type="component" value="Chromosome 5"/>
</dbReference>
<evidence type="ECO:0000313" key="2">
    <source>
        <dbReference type="EMBL" id="CAF2950252.1"/>
    </source>
</evidence>
<dbReference type="GO" id="GO:0005509">
    <property type="term" value="F:calcium ion binding"/>
    <property type="evidence" value="ECO:0007669"/>
    <property type="project" value="TreeGrafter"/>
</dbReference>
<dbReference type="GO" id="GO:0005544">
    <property type="term" value="F:calcium-dependent phospholipid binding"/>
    <property type="evidence" value="ECO:0007669"/>
    <property type="project" value="TreeGrafter"/>
</dbReference>
<accession>A0A7R8CW95</accession>
<gene>
    <name evidence="2" type="ORF">LSAA_10442</name>
</gene>
<dbReference type="OrthoDB" id="67700at2759"/>
<dbReference type="PANTHER" id="PTHR10024:SF344">
    <property type="entry name" value="SYNAPTOTAGMIN-7"/>
    <property type="match status" value="1"/>
</dbReference>
<dbReference type="InterPro" id="IPR000008">
    <property type="entry name" value="C2_dom"/>
</dbReference>
<dbReference type="SMART" id="SM00239">
    <property type="entry name" value="C2"/>
    <property type="match status" value="2"/>
</dbReference>
<dbReference type="GO" id="GO:0005886">
    <property type="term" value="C:plasma membrane"/>
    <property type="evidence" value="ECO:0007669"/>
    <property type="project" value="TreeGrafter"/>
</dbReference>